<evidence type="ECO:0000256" key="1">
    <source>
        <dbReference type="SAM" id="MobiDB-lite"/>
    </source>
</evidence>
<feature type="region of interest" description="Disordered" evidence="1">
    <location>
        <begin position="44"/>
        <end position="66"/>
    </location>
</feature>
<protein>
    <submittedName>
        <fullName evidence="2">Uncharacterized protein</fullName>
    </submittedName>
</protein>
<dbReference type="Proteomes" id="UP000006461">
    <property type="component" value="Chromosome"/>
</dbReference>
<dbReference type="HOGENOM" id="CLU_2826403_0_0_11"/>
<proteinExistence type="predicted"/>
<dbReference type="EMBL" id="FO203431">
    <property type="protein sequence ID" value="CCH85887.1"/>
    <property type="molecule type" value="Genomic_DNA"/>
</dbReference>
<keyword evidence="3" id="KW-1185">Reference proteome</keyword>
<gene>
    <name evidence="2" type="ordered locus">MODMU_0429</name>
</gene>
<evidence type="ECO:0000313" key="3">
    <source>
        <dbReference type="Proteomes" id="UP000006461"/>
    </source>
</evidence>
<name>I4ER74_MODI5</name>
<dbReference type="KEGG" id="mmar:MODMU_0429"/>
<accession>I4ER74</accession>
<feature type="region of interest" description="Disordered" evidence="1">
    <location>
        <begin position="1"/>
        <end position="21"/>
    </location>
</feature>
<reference evidence="2 3" key="1">
    <citation type="journal article" date="2012" name="J. Bacteriol.">
        <title>Genome Sequence of Radiation-Resistant Modestobacter marinus Strain BC501, a Representative Actinobacterium That Thrives on Calcareous Stone Surfaces.</title>
        <authorList>
            <person name="Normand P."/>
            <person name="Gury J."/>
            <person name="Pujic P."/>
            <person name="Chouaia B."/>
            <person name="Crotti E."/>
            <person name="Brusetti L."/>
            <person name="Daffonchio D."/>
            <person name="Vacherie B."/>
            <person name="Barbe V."/>
            <person name="Medigue C."/>
            <person name="Calteau A."/>
            <person name="Ghodhbane-Gtari F."/>
            <person name="Essoussi I."/>
            <person name="Nouioui I."/>
            <person name="Abbassi-Ghozzi I."/>
            <person name="Gtari M."/>
        </authorList>
    </citation>
    <scope>NUCLEOTIDE SEQUENCE [LARGE SCALE GENOMIC DNA]</scope>
    <source>
        <strain evidence="3">BC 501</strain>
    </source>
</reference>
<organism evidence="2 3">
    <name type="scientific">Modestobacter italicus (strain DSM 44449 / CECT 9708 / BC 501)</name>
    <dbReference type="NCBI Taxonomy" id="2732864"/>
    <lineage>
        <taxon>Bacteria</taxon>
        <taxon>Bacillati</taxon>
        <taxon>Actinomycetota</taxon>
        <taxon>Actinomycetes</taxon>
        <taxon>Geodermatophilales</taxon>
        <taxon>Geodermatophilaceae</taxon>
        <taxon>Modestobacter</taxon>
    </lineage>
</organism>
<dbReference type="AlphaFoldDB" id="I4ER74"/>
<sequence>MRPAGPGSQPADSEGPAGRISVSASVARVELGDDAMGVLPDITSGYGAGSMRRASPAMSPTGRICA</sequence>
<dbReference type="STRING" id="477641.MODMU_0429"/>
<evidence type="ECO:0000313" key="2">
    <source>
        <dbReference type="EMBL" id="CCH85887.1"/>
    </source>
</evidence>